<evidence type="ECO:0000256" key="6">
    <source>
        <dbReference type="PROSITE-ProRule" id="PRU00176"/>
    </source>
</evidence>
<evidence type="ECO:0000313" key="11">
    <source>
        <dbReference type="Proteomes" id="UP000002852"/>
    </source>
</evidence>
<dbReference type="OMA" id="IRITIDQ"/>
<feature type="region of interest" description="Disordered" evidence="7">
    <location>
        <begin position="450"/>
        <end position="557"/>
    </location>
</feature>
<dbReference type="InParanoid" id="M4AI35"/>
<feature type="region of interest" description="Disordered" evidence="7">
    <location>
        <begin position="200"/>
        <end position="241"/>
    </location>
</feature>
<organism evidence="10 11">
    <name type="scientific">Xiphophorus maculatus</name>
    <name type="common">Southern platyfish</name>
    <name type="synonym">Platypoecilus maculatus</name>
    <dbReference type="NCBI Taxonomy" id="8083"/>
    <lineage>
        <taxon>Eukaryota</taxon>
        <taxon>Metazoa</taxon>
        <taxon>Chordata</taxon>
        <taxon>Craniata</taxon>
        <taxon>Vertebrata</taxon>
        <taxon>Euteleostomi</taxon>
        <taxon>Actinopterygii</taxon>
        <taxon>Neopterygii</taxon>
        <taxon>Teleostei</taxon>
        <taxon>Neoteleostei</taxon>
        <taxon>Acanthomorphata</taxon>
        <taxon>Ovalentaria</taxon>
        <taxon>Atherinomorphae</taxon>
        <taxon>Cyprinodontiformes</taxon>
        <taxon>Poeciliidae</taxon>
        <taxon>Poeciliinae</taxon>
        <taxon>Xiphophorus</taxon>
    </lineage>
</organism>
<keyword evidence="11" id="KW-1185">Reference proteome</keyword>
<dbReference type="HOGENOM" id="CLU_1471541_0_0_1"/>
<evidence type="ECO:0000256" key="2">
    <source>
        <dbReference type="ARBA" id="ARBA00022723"/>
    </source>
</evidence>
<evidence type="ECO:0000256" key="1">
    <source>
        <dbReference type="ARBA" id="ARBA00004123"/>
    </source>
</evidence>
<evidence type="ECO:0000259" key="9">
    <source>
        <dbReference type="PROSITE" id="PS50171"/>
    </source>
</evidence>
<feature type="compositionally biased region" description="Basic and acidic residues" evidence="7">
    <location>
        <begin position="200"/>
        <end position="209"/>
    </location>
</feature>
<keyword evidence="2" id="KW-0479">Metal-binding</keyword>
<dbReference type="STRING" id="8083.ENSXMAP00000014129"/>
<evidence type="ECO:0000259" key="8">
    <source>
        <dbReference type="PROSITE" id="PS50102"/>
    </source>
</evidence>
<comment type="subcellular location">
    <subcellularLocation>
        <location evidence="1">Nucleus</location>
    </subcellularLocation>
</comment>
<feature type="region of interest" description="Disordered" evidence="7">
    <location>
        <begin position="589"/>
        <end position="617"/>
    </location>
</feature>
<keyword evidence="5" id="KW-0539">Nucleus</keyword>
<evidence type="ECO:0000256" key="7">
    <source>
        <dbReference type="SAM" id="MobiDB-lite"/>
    </source>
</evidence>
<dbReference type="Ensembl" id="ENSXMAT00000014148.2">
    <property type="protein sequence ID" value="ENSXMAP00000014129.2"/>
    <property type="gene ID" value="ENSXMAG00000014107.2"/>
</dbReference>
<reference evidence="10" key="3">
    <citation type="submission" date="2025-08" db="UniProtKB">
        <authorList>
            <consortium name="Ensembl"/>
        </authorList>
    </citation>
    <scope>IDENTIFICATION</scope>
    <source>
        <strain evidence="10">JP 163 A</strain>
    </source>
</reference>
<evidence type="ECO:0000256" key="4">
    <source>
        <dbReference type="ARBA" id="ARBA00022833"/>
    </source>
</evidence>
<name>M4AI35_XIPMA</name>
<reference evidence="11" key="2">
    <citation type="journal article" date="2013" name="Nat. Genet.">
        <title>The genome of the platyfish, Xiphophorus maculatus, provides insights into evolutionary adaptation and several complex traits.</title>
        <authorList>
            <person name="Schartl M."/>
            <person name="Walter R.B."/>
            <person name="Shen Y."/>
            <person name="Garcia T."/>
            <person name="Catchen J."/>
            <person name="Amores A."/>
            <person name="Braasch I."/>
            <person name="Chalopin D."/>
            <person name="Volff J.N."/>
            <person name="Lesch K.P."/>
            <person name="Bisazza A."/>
            <person name="Minx P."/>
            <person name="Hillier L."/>
            <person name="Wilson R.K."/>
            <person name="Fuerstenberg S."/>
            <person name="Boore J."/>
            <person name="Searle S."/>
            <person name="Postlethwait J.H."/>
            <person name="Warren W.C."/>
        </authorList>
    </citation>
    <scope>NUCLEOTIDE SEQUENCE [LARGE SCALE GENOMIC DNA]</scope>
    <source>
        <strain evidence="11">JP 163 A</strain>
    </source>
</reference>
<sequence length="720" mass="79409">FFISLTSFTSGSLTRTRTGSLNGTGSVLFKCFTMHQLSSNESDDDALFSSLGLSPSDLDALAQIPDEDITMETLPRILMQLKSRKGAAGERGAAASEAAFRGGRDGWDPSPGPARNQSSGDFGFGSMRDGYGSGSGSGYGMGASSDPLFMQRRMGAPSSGKIQDFLGVAPPLFPHVCSLCDFDVHSSMVTAMLLSGVRPAGDHGGRRDAGQVLQHEPAHHQRTADPSQHLHQVQNPQVSKTGQPPVLKVVLLYPDSVCQLFPVSLQGMRVVNILGFRRGYNYRNEMLALAKPFGKVVKHLVLDLRPEAYIQFETEAEAVNMAKFYNGNVTATVCGRPVRITHSLSYPTIQVKPDDGDDDGDLPPPQCGSGRVVYIGQIPNIRFSDEEILTLAEPYGKIRKYFLHRIKRECFIEMEKPEAAEKMAEACKGKQLKFHGKRLTVYVSRKYKQLNHQYPAPSKRDKSPERSGRGAEEPPAKKQKQEEEEDREEEEEEEEEKEAKAGETEEEEEEEQEAGPSCDITEGAAVEKDSAEKLPESSDDTKPEVSPGSDPRLLNGPIRSCCTGALDHLEPTRTSDPFHQLHFVLQEEMETSTNQNGQTEAPPPAEPGVAALPPYDPDTPMGKCPDAVAMATDVWLECCAVIGCAGVEHVKMGYYCRLCFLFYSNEEKAKKAHCSSQAHYDKLQVSRPRPQVARFSPKNPDPLLFYYNYGSHILYQMDRM</sequence>
<dbReference type="eggNOG" id="ENOG502QRVG">
    <property type="taxonomic scope" value="Eukaryota"/>
</dbReference>
<dbReference type="InterPro" id="IPR035979">
    <property type="entry name" value="RBD_domain_sf"/>
</dbReference>
<dbReference type="GO" id="GO:0003723">
    <property type="term" value="F:RNA binding"/>
    <property type="evidence" value="ECO:0007669"/>
    <property type="project" value="UniProtKB-UniRule"/>
</dbReference>
<keyword evidence="6" id="KW-0694">RNA-binding</keyword>
<proteinExistence type="predicted"/>
<feature type="compositionally biased region" description="Acidic residues" evidence="7">
    <location>
        <begin position="482"/>
        <end position="496"/>
    </location>
</feature>
<feature type="region of interest" description="Disordered" evidence="7">
    <location>
        <begin position="88"/>
        <end position="127"/>
    </location>
</feature>
<dbReference type="CDD" id="cd12436">
    <property type="entry name" value="RRM1_2_MATR3_like"/>
    <property type="match status" value="1"/>
</dbReference>
<dbReference type="SUPFAM" id="SSF54928">
    <property type="entry name" value="RNA-binding domain, RBD"/>
    <property type="match status" value="2"/>
</dbReference>
<dbReference type="InterPro" id="IPR012677">
    <property type="entry name" value="Nucleotide-bd_a/b_plait_sf"/>
</dbReference>
<dbReference type="Pfam" id="PF00076">
    <property type="entry name" value="RRM_1"/>
    <property type="match status" value="1"/>
</dbReference>
<dbReference type="GO" id="GO:0005634">
    <property type="term" value="C:nucleus"/>
    <property type="evidence" value="ECO:0007669"/>
    <property type="project" value="UniProtKB-SubCell"/>
</dbReference>
<dbReference type="InterPro" id="IPR000504">
    <property type="entry name" value="RRM_dom"/>
</dbReference>
<feature type="compositionally biased region" description="Low complexity" evidence="7">
    <location>
        <begin position="90"/>
        <end position="101"/>
    </location>
</feature>
<dbReference type="Gene3D" id="3.30.70.330">
    <property type="match status" value="2"/>
</dbReference>
<dbReference type="AlphaFoldDB" id="M4AI35"/>
<dbReference type="InterPro" id="IPR000690">
    <property type="entry name" value="Matrin/U1-C_Znf_C2H2"/>
</dbReference>
<accession>M4AI35</accession>
<feature type="domain" description="RRM" evidence="8">
    <location>
        <begin position="371"/>
        <end position="446"/>
    </location>
</feature>
<evidence type="ECO:0000313" key="10">
    <source>
        <dbReference type="Ensembl" id="ENSXMAP00000014129.2"/>
    </source>
</evidence>
<keyword evidence="4" id="KW-0862">Zinc</keyword>
<dbReference type="PANTHER" id="PTHR15592">
    <property type="entry name" value="MATRIN 3/NUCLEAR PROTEIN 220-RELATED"/>
    <property type="match status" value="1"/>
</dbReference>
<evidence type="ECO:0000256" key="5">
    <source>
        <dbReference type="ARBA" id="ARBA00023242"/>
    </source>
</evidence>
<evidence type="ECO:0000256" key="3">
    <source>
        <dbReference type="ARBA" id="ARBA00022771"/>
    </source>
</evidence>
<dbReference type="SMART" id="SM00360">
    <property type="entry name" value="RRM"/>
    <property type="match status" value="2"/>
</dbReference>
<reference evidence="11" key="1">
    <citation type="submission" date="2012-01" db="EMBL/GenBank/DDBJ databases">
        <authorList>
            <person name="Walter R."/>
            <person name="Schartl M."/>
            <person name="Warren W."/>
        </authorList>
    </citation>
    <scope>NUCLEOTIDE SEQUENCE [LARGE SCALE GENOMIC DNA]</scope>
    <source>
        <strain evidence="11">JP 163 A</strain>
    </source>
</reference>
<evidence type="ECO:0008006" key="12">
    <source>
        <dbReference type="Google" id="ProtNLM"/>
    </source>
</evidence>
<feature type="compositionally biased region" description="Basic and acidic residues" evidence="7">
    <location>
        <begin position="458"/>
        <end position="481"/>
    </location>
</feature>
<feature type="compositionally biased region" description="Polar residues" evidence="7">
    <location>
        <begin position="224"/>
        <end position="241"/>
    </location>
</feature>
<protein>
    <recommendedName>
        <fullName evidence="12">Matrin 3-like 1.1</fullName>
    </recommendedName>
</protein>
<reference evidence="10" key="4">
    <citation type="submission" date="2025-09" db="UniProtKB">
        <authorList>
            <consortium name="Ensembl"/>
        </authorList>
    </citation>
    <scope>IDENTIFICATION</scope>
    <source>
        <strain evidence="10">JP 163 A</strain>
    </source>
</reference>
<dbReference type="PROSITE" id="PS50102">
    <property type="entry name" value="RRM"/>
    <property type="match status" value="1"/>
</dbReference>
<feature type="compositionally biased region" description="Basic and acidic residues" evidence="7">
    <location>
        <begin position="525"/>
        <end position="543"/>
    </location>
</feature>
<dbReference type="GeneTree" id="ENSGT00940000153322"/>
<dbReference type="PROSITE" id="PS50171">
    <property type="entry name" value="ZF_MATRIN"/>
    <property type="match status" value="1"/>
</dbReference>
<dbReference type="GO" id="GO:0008270">
    <property type="term" value="F:zinc ion binding"/>
    <property type="evidence" value="ECO:0007669"/>
    <property type="project" value="UniProtKB-KW"/>
</dbReference>
<dbReference type="Proteomes" id="UP000002852">
    <property type="component" value="Unassembled WGS sequence"/>
</dbReference>
<feature type="domain" description="Matrin-type" evidence="9">
    <location>
        <begin position="654"/>
        <end position="685"/>
    </location>
</feature>
<feature type="compositionally biased region" description="Acidic residues" evidence="7">
    <location>
        <begin position="504"/>
        <end position="513"/>
    </location>
</feature>
<keyword evidence="3" id="KW-0863">Zinc-finger</keyword>